<evidence type="ECO:0000256" key="1">
    <source>
        <dbReference type="SAM" id="Phobius"/>
    </source>
</evidence>
<dbReference type="InterPro" id="IPR009318">
    <property type="entry name" value="Gustatory_rcpt"/>
</dbReference>
<organism evidence="2 3">
    <name type="scientific">Orchesella dallaii</name>
    <dbReference type="NCBI Taxonomy" id="48710"/>
    <lineage>
        <taxon>Eukaryota</taxon>
        <taxon>Metazoa</taxon>
        <taxon>Ecdysozoa</taxon>
        <taxon>Arthropoda</taxon>
        <taxon>Hexapoda</taxon>
        <taxon>Collembola</taxon>
        <taxon>Entomobryomorpha</taxon>
        <taxon>Entomobryoidea</taxon>
        <taxon>Orchesellidae</taxon>
        <taxon>Orchesellinae</taxon>
        <taxon>Orchesella</taxon>
    </lineage>
</organism>
<sequence length="524" mass="59568">MASPAMSTKGSKWGGLKVNSAISGGEGPITLRYSSQSAVNETSSEPERLPFHVFILLEKFLNVCFFILLVPFRIVKNSQGFYERKRNIFQQILSTLAIALVLLYCFLDLRLIVVYNLKEKPEEAFRRATFFIQHLMPICWAITFWLKAASFDDFLSFCQYPTHLQQIQSQFNAEDICITSKKPSWKLIWFLKITLFITFARFLNAQYYFHDGSVEVFLNFLISRALFNLYMIEGGKFVLIKNEERLSSTLLSTSSYALVPTDIQFEFIGMIFEQFCLTGAVMVYAACGDFSEKFESWRVSLYANPSASQTQKVIKEISKGYLDLVSTVESINKIFGPSVILFFMYLYPLLIWSLFNRTYDGSVSEILFKGFDVASLVLVVGIAAAANGKLGELKRWLFYMSMTDMFPNQPPMFERSSPGNASTMSVKEQDNPIISQDGKLEIRFALAAMHREMSSEVIGLKGCNLFTITYSFIVTMIGILITYAIVMLQFIMKPEENDTLKNCNICNIIKTCAADNFTNSVTES</sequence>
<gene>
    <name evidence="2" type="ORF">ODALV1_LOCUS30304</name>
</gene>
<keyword evidence="3" id="KW-1185">Reference proteome</keyword>
<feature type="transmembrane region" description="Helical" evidence="1">
    <location>
        <begin position="51"/>
        <end position="72"/>
    </location>
</feature>
<proteinExistence type="predicted"/>
<feature type="transmembrane region" description="Helical" evidence="1">
    <location>
        <begin position="125"/>
        <end position="146"/>
    </location>
</feature>
<protein>
    <recommendedName>
        <fullName evidence="4">Gustatory receptor</fullName>
    </recommendedName>
</protein>
<evidence type="ECO:0008006" key="4">
    <source>
        <dbReference type="Google" id="ProtNLM"/>
    </source>
</evidence>
<feature type="transmembrane region" description="Helical" evidence="1">
    <location>
        <begin position="189"/>
        <end position="210"/>
    </location>
</feature>
<accession>A0ABP1S6B5</accession>
<dbReference type="EMBL" id="CAXLJM020000161">
    <property type="protein sequence ID" value="CAL8144808.1"/>
    <property type="molecule type" value="Genomic_DNA"/>
</dbReference>
<feature type="transmembrane region" description="Helical" evidence="1">
    <location>
        <begin position="334"/>
        <end position="354"/>
    </location>
</feature>
<name>A0ABP1S6B5_9HEXA</name>
<feature type="transmembrane region" description="Helical" evidence="1">
    <location>
        <begin position="366"/>
        <end position="386"/>
    </location>
</feature>
<reference evidence="2 3" key="1">
    <citation type="submission" date="2024-08" db="EMBL/GenBank/DDBJ databases">
        <authorList>
            <person name="Cucini C."/>
            <person name="Frati F."/>
        </authorList>
    </citation>
    <scope>NUCLEOTIDE SEQUENCE [LARGE SCALE GENOMIC DNA]</scope>
</reference>
<keyword evidence="1" id="KW-0472">Membrane</keyword>
<keyword evidence="1" id="KW-0812">Transmembrane</keyword>
<evidence type="ECO:0000313" key="2">
    <source>
        <dbReference type="EMBL" id="CAL8144808.1"/>
    </source>
</evidence>
<dbReference type="Proteomes" id="UP001642540">
    <property type="component" value="Unassembled WGS sequence"/>
</dbReference>
<evidence type="ECO:0000313" key="3">
    <source>
        <dbReference type="Proteomes" id="UP001642540"/>
    </source>
</evidence>
<dbReference type="Pfam" id="PF06151">
    <property type="entry name" value="Trehalose_recp"/>
    <property type="match status" value="1"/>
</dbReference>
<feature type="transmembrane region" description="Helical" evidence="1">
    <location>
        <begin position="92"/>
        <end position="113"/>
    </location>
</feature>
<comment type="caution">
    <text evidence="2">The sequence shown here is derived from an EMBL/GenBank/DDBJ whole genome shotgun (WGS) entry which is preliminary data.</text>
</comment>
<keyword evidence="1" id="KW-1133">Transmembrane helix</keyword>
<feature type="transmembrane region" description="Helical" evidence="1">
    <location>
        <begin position="470"/>
        <end position="492"/>
    </location>
</feature>